<name>A0ABW5GH41_9PSEU</name>
<dbReference type="EMBL" id="JBHUKU010000006">
    <property type="protein sequence ID" value="MFD2459645.1"/>
    <property type="molecule type" value="Genomic_DNA"/>
</dbReference>
<evidence type="ECO:0000313" key="3">
    <source>
        <dbReference type="Proteomes" id="UP001597419"/>
    </source>
</evidence>
<accession>A0ABW5GH41</accession>
<dbReference type="Proteomes" id="UP001597419">
    <property type="component" value="Unassembled WGS sequence"/>
</dbReference>
<feature type="domain" description="DUF397" evidence="1">
    <location>
        <begin position="42"/>
        <end position="92"/>
    </location>
</feature>
<comment type="caution">
    <text evidence="2">The sequence shown here is derived from an EMBL/GenBank/DDBJ whole genome shotgun (WGS) entry which is preliminary data.</text>
</comment>
<dbReference type="InterPro" id="IPR007278">
    <property type="entry name" value="DUF397"/>
</dbReference>
<evidence type="ECO:0000313" key="2">
    <source>
        <dbReference type="EMBL" id="MFD2459645.1"/>
    </source>
</evidence>
<evidence type="ECO:0000259" key="1">
    <source>
        <dbReference type="Pfam" id="PF04149"/>
    </source>
</evidence>
<organism evidence="2 3">
    <name type="scientific">Amycolatopsis samaneae</name>
    <dbReference type="NCBI Taxonomy" id="664691"/>
    <lineage>
        <taxon>Bacteria</taxon>
        <taxon>Bacillati</taxon>
        <taxon>Actinomycetota</taxon>
        <taxon>Actinomycetes</taxon>
        <taxon>Pseudonocardiales</taxon>
        <taxon>Pseudonocardiaceae</taxon>
        <taxon>Amycolatopsis</taxon>
    </lineage>
</organism>
<sequence length="94" mass="10005">MITPGTWHKSSYSSSDANCVEVGAWHKSTRSTSQANCAEVSAWHKSPHSSGDDANCVEVATGSLVVAVRDTKDRDGGQLTLPAPAWSAFLTTQR</sequence>
<keyword evidence="3" id="KW-1185">Reference proteome</keyword>
<gene>
    <name evidence="2" type="ORF">ACFSYJ_13610</name>
</gene>
<feature type="domain" description="DUF397" evidence="1">
    <location>
        <begin position="6"/>
        <end position="22"/>
    </location>
</feature>
<dbReference type="Pfam" id="PF04149">
    <property type="entry name" value="DUF397"/>
    <property type="match status" value="2"/>
</dbReference>
<dbReference type="RefSeq" id="WP_345397209.1">
    <property type="nucleotide sequence ID" value="NZ_BAABHG010000008.1"/>
</dbReference>
<protein>
    <submittedName>
        <fullName evidence="2">DUF397 domain-containing protein</fullName>
    </submittedName>
</protein>
<proteinExistence type="predicted"/>
<reference evidence="3" key="1">
    <citation type="journal article" date="2019" name="Int. J. Syst. Evol. Microbiol.">
        <title>The Global Catalogue of Microorganisms (GCM) 10K type strain sequencing project: providing services to taxonomists for standard genome sequencing and annotation.</title>
        <authorList>
            <consortium name="The Broad Institute Genomics Platform"/>
            <consortium name="The Broad Institute Genome Sequencing Center for Infectious Disease"/>
            <person name="Wu L."/>
            <person name="Ma J."/>
        </authorList>
    </citation>
    <scope>NUCLEOTIDE SEQUENCE [LARGE SCALE GENOMIC DNA]</scope>
    <source>
        <strain evidence="3">CGMCC 4.7643</strain>
    </source>
</reference>